<evidence type="ECO:0000259" key="4">
    <source>
        <dbReference type="Pfam" id="PF26079"/>
    </source>
</evidence>
<evidence type="ECO:0000313" key="5">
    <source>
        <dbReference type="EMBL" id="NMK40039.1"/>
    </source>
</evidence>
<dbReference type="Pfam" id="PF26079">
    <property type="entry name" value="Baseplate_J_C"/>
    <property type="match status" value="1"/>
</dbReference>
<comment type="similarity">
    <text evidence="1">Belongs to the Mu gp47/PBSX XkdT family.</text>
</comment>
<feature type="domain" description="Baseplate J-like central" evidence="3">
    <location>
        <begin position="183"/>
        <end position="254"/>
    </location>
</feature>
<dbReference type="InterPro" id="IPR052399">
    <property type="entry name" value="Phage_Baseplate_Assmbl_Protein"/>
</dbReference>
<feature type="domain" description="Baseplate J-like C-terminal" evidence="4">
    <location>
        <begin position="262"/>
        <end position="343"/>
    </location>
</feature>
<sequence length="344" mass="36772">MYEAREQSDILTELQQNVGSDASSYEGTFTYDVLASNSIEFSKEEVELEQAYKASFARSSWGEYLEMRAEEHGIFRKNAIKAIGKVTVSGNGIVPLGSIFQTETGISFETTKAVTISKSGDIPVECTTAGTVGNVAAKTITKIPMSIPGISSVMNAAAMHDGFNEEDDDSLFNRLLFKVRQPATSGNRNEYLQWATSVAGVGKAVIKPLWNGNGTVKVLITDTNGDPASSDLQSKVAAYIESVRPIGATVTVAAPSIFAVKVAIKPLDSKNASATAIQTVVNNYFGSHQFDNIRITCAMIGKMILEDSACGVEDYESLTINGSATMVAVTDDQIARCTEVTLNG</sequence>
<gene>
    <name evidence="5" type="ORF">HG933_11825</name>
</gene>
<dbReference type="InterPro" id="IPR058531">
    <property type="entry name" value="Baseplate_J_M"/>
</dbReference>
<organism evidence="5 6">
    <name type="scientific">Megasphaera elsdenii</name>
    <dbReference type="NCBI Taxonomy" id="907"/>
    <lineage>
        <taxon>Bacteria</taxon>
        <taxon>Bacillati</taxon>
        <taxon>Bacillota</taxon>
        <taxon>Negativicutes</taxon>
        <taxon>Veillonellales</taxon>
        <taxon>Veillonellaceae</taxon>
        <taxon>Megasphaera</taxon>
    </lineage>
</organism>
<dbReference type="AlphaFoldDB" id="A0A848EW25"/>
<dbReference type="Pfam" id="PF04865">
    <property type="entry name" value="Baseplate_J"/>
    <property type="match status" value="1"/>
</dbReference>
<feature type="domain" description="Baseplate protein J-like barrel" evidence="2">
    <location>
        <begin position="86"/>
        <end position="162"/>
    </location>
</feature>
<evidence type="ECO:0000313" key="6">
    <source>
        <dbReference type="Proteomes" id="UP000536773"/>
    </source>
</evidence>
<dbReference type="Proteomes" id="UP000536773">
    <property type="component" value="Unassembled WGS sequence"/>
</dbReference>
<comment type="caution">
    <text evidence="5">The sequence shown here is derived from an EMBL/GenBank/DDBJ whole genome shotgun (WGS) entry which is preliminary data.</text>
</comment>
<proteinExistence type="inferred from homology"/>
<dbReference type="PANTHER" id="PTHR37829:SF3">
    <property type="entry name" value="PROTEIN JAYE-RELATED"/>
    <property type="match status" value="1"/>
</dbReference>
<dbReference type="EMBL" id="JABBJH010000032">
    <property type="protein sequence ID" value="NMK40039.1"/>
    <property type="molecule type" value="Genomic_DNA"/>
</dbReference>
<evidence type="ECO:0000259" key="2">
    <source>
        <dbReference type="Pfam" id="PF04865"/>
    </source>
</evidence>
<reference evidence="5 6" key="1">
    <citation type="submission" date="2020-04" db="EMBL/GenBank/DDBJ databases">
        <authorList>
            <person name="Hitch T.C.A."/>
            <person name="Wylensek D."/>
            <person name="Clavel T."/>
        </authorList>
    </citation>
    <scope>NUCLEOTIDE SEQUENCE [LARGE SCALE GENOMIC DNA]</scope>
    <source>
        <strain evidence="5 6">WCA-386-APC-2A</strain>
    </source>
</reference>
<dbReference type="InterPro" id="IPR006949">
    <property type="entry name" value="Barrel_Baseplate_J-like"/>
</dbReference>
<dbReference type="InterPro" id="IPR058530">
    <property type="entry name" value="Baseplate_J-like_C"/>
</dbReference>
<dbReference type="Pfam" id="PF26078">
    <property type="entry name" value="Baseplate_J_M"/>
    <property type="match status" value="1"/>
</dbReference>
<protein>
    <submittedName>
        <fullName evidence="5">Baseplate J/gp47 family protein</fullName>
    </submittedName>
</protein>
<dbReference type="RefSeq" id="WP_169014052.1">
    <property type="nucleotide sequence ID" value="NZ_JABBJH010000032.1"/>
</dbReference>
<evidence type="ECO:0000259" key="3">
    <source>
        <dbReference type="Pfam" id="PF26078"/>
    </source>
</evidence>
<name>A0A848EW25_MEGEL</name>
<accession>A0A848EW25</accession>
<dbReference type="PANTHER" id="PTHR37829">
    <property type="entry name" value="PHAGE-LIKE ELEMENT PBSX PROTEIN XKDT"/>
    <property type="match status" value="1"/>
</dbReference>
<evidence type="ECO:0000256" key="1">
    <source>
        <dbReference type="ARBA" id="ARBA00038087"/>
    </source>
</evidence>